<dbReference type="SUPFAM" id="SSF69318">
    <property type="entry name" value="Integrin alpha N-terminal domain"/>
    <property type="match status" value="1"/>
</dbReference>
<dbReference type="AlphaFoldDB" id="A0A317DXD9"/>
<dbReference type="InterPro" id="IPR013517">
    <property type="entry name" value="FG-GAP"/>
</dbReference>
<dbReference type="PANTHER" id="PTHR46580">
    <property type="entry name" value="SENSOR KINASE-RELATED"/>
    <property type="match status" value="1"/>
</dbReference>
<gene>
    <name evidence="2" type="ORF">DKG75_22310</name>
</gene>
<dbReference type="Gene3D" id="2.130.10.130">
    <property type="entry name" value="Integrin alpha, N-terminal"/>
    <property type="match status" value="1"/>
</dbReference>
<evidence type="ECO:0000313" key="2">
    <source>
        <dbReference type="EMBL" id="PWR17613.1"/>
    </source>
</evidence>
<dbReference type="RefSeq" id="WP_109923412.1">
    <property type="nucleotide sequence ID" value="NZ_QGLF01000009.1"/>
</dbReference>
<proteinExistence type="predicted"/>
<dbReference type="Gene3D" id="2.40.128.340">
    <property type="match status" value="1"/>
</dbReference>
<dbReference type="EMBL" id="QGLF01000009">
    <property type="protein sequence ID" value="PWR17613.1"/>
    <property type="molecule type" value="Genomic_DNA"/>
</dbReference>
<evidence type="ECO:0000313" key="3">
    <source>
        <dbReference type="Proteomes" id="UP000246077"/>
    </source>
</evidence>
<dbReference type="Pfam" id="PF13517">
    <property type="entry name" value="FG-GAP_3"/>
    <property type="match status" value="2"/>
</dbReference>
<dbReference type="Proteomes" id="UP000246077">
    <property type="component" value="Unassembled WGS sequence"/>
</dbReference>
<dbReference type="InterPro" id="IPR029052">
    <property type="entry name" value="Metallo-depent_PP-like"/>
</dbReference>
<dbReference type="InterPro" id="IPR028994">
    <property type="entry name" value="Integrin_alpha_N"/>
</dbReference>
<name>A0A317DXD9_9PROT</name>
<sequence>MSLISALGSLFSPSNLISSLSATRATEAVAATSARVPQPVPAPTGVDAFVAFVEDVGTRGSEIIPLPSPELILRPSGLLGAGGLLDDLLSSLDYLAAVPVLGFITSDVLRLSGRHDSLNHQLSNLLAPLGDIYYLGRPLGGGDAGYLGSVLDFIPDNLAGTPYVPAPAEKPLTDPARKYSVILLPDTQYYTNGPLAVMPLGSPDMVKLQTQWIADHIDSENIVFVSQLGDVADSARSVKQYQIADEAMSILDGKVAYSVLPGNHDFYAQSQVSVTDTDPLQAFSPNYLEFFGQDRFRAQDAEWYGGTSPNGMSSYQFIQMGDKTFLHIALEKKNLKMSLPWAQQVIDTYKGMPTIISTHANITDEGDGISITDYGPDIGGRDLENGQFLFDYLVKDNPQVFMINNGHYSRIGAGQDNAGEITRTGINSAGQPVIEVLSDYQFRPYGGDGYFRQIEFEFRDGNDIIAYRTLSAVPGNPEEMDENSRFAFENIDFDDPTRFTSFARPDSRTLVLGDAEVVELSSNGAATLTDGATVFRDPAANSESQVLLRFGEIDRLPADARILSAVLVFETTDGGDGAHLYRMAQGWGAGATWAGFGGDGVQPGDEAVAVAPDWRYFDGQAAVDQGVIPVTDDSPYVGDYPYGFLVDWDGTAAPGRTVGNKVYVDVTQSVRAWVEGGEGNNGWVLTAPQSSGQWGMERYHLDGEDAWGFAATGDGAPRLLIDYVGGDTEPEIAVPATDLTGDGKAEIVWTGSGNKIQLWSEADGKVAKTAVSDGGKGTPTPLAFGDIDGDGLADLLFRDGTGKVSVRTGETGGSFAAARNLGNASGLQALALADIDGDGTENILWRGADGTVHAWQDKGSGDAASASLSKQAPAGWQIVGVGDFDGDGTDDLLWQDKANSSHHLWRMNGRTVVSDTAVEALGAGQTVLATGDFNGDGMADIVAGKADGSFSVVLLDRGTAVASADYASRGAKWRIVGVDDYSGDGRDDLLWHNAINAQVDTWTMAGTERQLTTQLGTQFADWTTRGALMA</sequence>
<comment type="caution">
    <text evidence="2">The sequence shown here is derived from an EMBL/GenBank/DDBJ whole genome shotgun (WGS) entry which is preliminary data.</text>
</comment>
<evidence type="ECO:0000256" key="1">
    <source>
        <dbReference type="ARBA" id="ARBA00022729"/>
    </source>
</evidence>
<reference evidence="3" key="1">
    <citation type="submission" date="2018-05" db="EMBL/GenBank/DDBJ databases">
        <title>Zavarzinia sp. HR-AS.</title>
        <authorList>
            <person name="Lee Y."/>
            <person name="Jeon C.O."/>
        </authorList>
    </citation>
    <scope>NUCLEOTIDE SEQUENCE [LARGE SCALE GENOMIC DNA]</scope>
    <source>
        <strain evidence="3">DSM 1231</strain>
    </source>
</reference>
<accession>A0A317DXD9</accession>
<keyword evidence="3" id="KW-1185">Reference proteome</keyword>
<dbReference type="Gene3D" id="3.60.21.10">
    <property type="match status" value="1"/>
</dbReference>
<keyword evidence="1" id="KW-0732">Signal</keyword>
<evidence type="ECO:0008006" key="4">
    <source>
        <dbReference type="Google" id="ProtNLM"/>
    </source>
</evidence>
<dbReference type="PANTHER" id="PTHR46580:SF2">
    <property type="entry name" value="MAM DOMAIN-CONTAINING PROTEIN"/>
    <property type="match status" value="1"/>
</dbReference>
<protein>
    <recommendedName>
        <fullName evidence="4">Calcineurin-like phosphoesterase domain-containing protein</fullName>
    </recommendedName>
</protein>
<organism evidence="2 3">
    <name type="scientific">Zavarzinia compransoris</name>
    <dbReference type="NCBI Taxonomy" id="1264899"/>
    <lineage>
        <taxon>Bacteria</taxon>
        <taxon>Pseudomonadati</taxon>
        <taxon>Pseudomonadota</taxon>
        <taxon>Alphaproteobacteria</taxon>
        <taxon>Rhodospirillales</taxon>
        <taxon>Zavarziniaceae</taxon>
        <taxon>Zavarzinia</taxon>
    </lineage>
</organism>
<dbReference type="OrthoDB" id="7366955at2"/>
<dbReference type="SUPFAM" id="SSF56300">
    <property type="entry name" value="Metallo-dependent phosphatases"/>
    <property type="match status" value="1"/>
</dbReference>